<dbReference type="InterPro" id="IPR023214">
    <property type="entry name" value="HAD_sf"/>
</dbReference>
<proteinExistence type="predicted"/>
<dbReference type="EMBL" id="JBIBSM010000010">
    <property type="protein sequence ID" value="MFF8278493.1"/>
    <property type="molecule type" value="Genomic_DNA"/>
</dbReference>
<dbReference type="InterPro" id="IPR023198">
    <property type="entry name" value="PGP-like_dom2"/>
</dbReference>
<accession>A0ABW6YF89</accession>
<dbReference type="Proteomes" id="UP001603013">
    <property type="component" value="Unassembled WGS sequence"/>
</dbReference>
<dbReference type="PRINTS" id="PR00413">
    <property type="entry name" value="HADHALOGNASE"/>
</dbReference>
<dbReference type="InterPro" id="IPR006439">
    <property type="entry name" value="HAD-SF_hydro_IA"/>
</dbReference>
<dbReference type="CDD" id="cd02603">
    <property type="entry name" value="HAD_sEH-N_like"/>
    <property type="match status" value="1"/>
</dbReference>
<dbReference type="InterPro" id="IPR036412">
    <property type="entry name" value="HAD-like_sf"/>
</dbReference>
<dbReference type="PANTHER" id="PTHR43611:SF3">
    <property type="entry name" value="FLAVIN MONONUCLEOTIDE HYDROLASE 1, CHLOROPLATIC"/>
    <property type="match status" value="1"/>
</dbReference>
<sequence length="197" mass="21905">MGGVLAMTPETGWVPRWERHLTLPPGTVHARLGDVWRAGSVGAIGEDEVRARVATDLGLDASQVDAFMADLWHEYLGTPNDELIGCVRGLRRRCTLGILSNSFVGARERETASYHFDELDELVEHIVHSHEIGINKPDPRAFHLTCDHLGVRPEDCLFIDDAEVNVEAARGVGMQGHLFEGNAETVRRIERHLEGRL</sequence>
<dbReference type="NCBIfam" id="TIGR01549">
    <property type="entry name" value="HAD-SF-IA-v1"/>
    <property type="match status" value="1"/>
</dbReference>
<dbReference type="RefSeq" id="WP_391935680.1">
    <property type="nucleotide sequence ID" value="NZ_JBIBSM010000010.1"/>
</dbReference>
<dbReference type="PANTHER" id="PTHR43611">
    <property type="entry name" value="ALPHA-D-GLUCOSE 1-PHOSPHATE PHOSPHATASE"/>
    <property type="match status" value="1"/>
</dbReference>
<dbReference type="Pfam" id="PF00702">
    <property type="entry name" value="Hydrolase"/>
    <property type="match status" value="1"/>
</dbReference>
<evidence type="ECO:0000313" key="1">
    <source>
        <dbReference type="EMBL" id="MFF8278493.1"/>
    </source>
</evidence>
<keyword evidence="2" id="KW-1185">Reference proteome</keyword>
<dbReference type="GO" id="GO:0016787">
    <property type="term" value="F:hydrolase activity"/>
    <property type="evidence" value="ECO:0007669"/>
    <property type="project" value="UniProtKB-KW"/>
</dbReference>
<keyword evidence="1" id="KW-0378">Hydrolase</keyword>
<organism evidence="1 2">
    <name type="scientific">Streptomyces lateritius</name>
    <dbReference type="NCBI Taxonomy" id="67313"/>
    <lineage>
        <taxon>Bacteria</taxon>
        <taxon>Bacillati</taxon>
        <taxon>Actinomycetota</taxon>
        <taxon>Actinomycetes</taxon>
        <taxon>Kitasatosporales</taxon>
        <taxon>Streptomycetaceae</taxon>
        <taxon>Streptomyces</taxon>
    </lineage>
</organism>
<reference evidence="1 2" key="1">
    <citation type="submission" date="2024-10" db="EMBL/GenBank/DDBJ databases">
        <title>The Natural Products Discovery Center: Release of the First 8490 Sequenced Strains for Exploring Actinobacteria Biosynthetic Diversity.</title>
        <authorList>
            <person name="Kalkreuter E."/>
            <person name="Kautsar S.A."/>
            <person name="Yang D."/>
            <person name="Bader C.D."/>
            <person name="Teijaro C.N."/>
            <person name="Fluegel L."/>
            <person name="Davis C.M."/>
            <person name="Simpson J.R."/>
            <person name="Lauterbach L."/>
            <person name="Steele A.D."/>
            <person name="Gui C."/>
            <person name="Meng S."/>
            <person name="Li G."/>
            <person name="Viehrig K."/>
            <person name="Ye F."/>
            <person name="Su P."/>
            <person name="Kiefer A.F."/>
            <person name="Nichols A."/>
            <person name="Cepeda A.J."/>
            <person name="Yan W."/>
            <person name="Fan B."/>
            <person name="Jiang Y."/>
            <person name="Adhikari A."/>
            <person name="Zheng C.-J."/>
            <person name="Schuster L."/>
            <person name="Cowan T.M."/>
            <person name="Smanski M.J."/>
            <person name="Chevrette M.G."/>
            <person name="De Carvalho L.P.S."/>
            <person name="Shen B."/>
        </authorList>
    </citation>
    <scope>NUCLEOTIDE SEQUENCE [LARGE SCALE GENOMIC DNA]</scope>
    <source>
        <strain evidence="1 2">NPDC015755</strain>
    </source>
</reference>
<dbReference type="Gene3D" id="3.40.50.1000">
    <property type="entry name" value="HAD superfamily/HAD-like"/>
    <property type="match status" value="1"/>
</dbReference>
<gene>
    <name evidence="1" type="ORF">ACF05T_20660</name>
</gene>
<dbReference type="SUPFAM" id="SSF56784">
    <property type="entry name" value="HAD-like"/>
    <property type="match status" value="1"/>
</dbReference>
<protein>
    <submittedName>
        <fullName evidence="1">HAD family hydrolase</fullName>
    </submittedName>
</protein>
<dbReference type="NCBIfam" id="TIGR01509">
    <property type="entry name" value="HAD-SF-IA-v3"/>
    <property type="match status" value="1"/>
</dbReference>
<evidence type="ECO:0000313" key="2">
    <source>
        <dbReference type="Proteomes" id="UP001603013"/>
    </source>
</evidence>
<comment type="caution">
    <text evidence="1">The sequence shown here is derived from an EMBL/GenBank/DDBJ whole genome shotgun (WGS) entry which is preliminary data.</text>
</comment>
<dbReference type="Gene3D" id="1.10.150.240">
    <property type="entry name" value="Putative phosphatase, domain 2"/>
    <property type="match status" value="1"/>
</dbReference>
<name>A0ABW6YF89_9ACTN</name>